<sequence length="100" mass="10797">MTFGYIGSMRTKPGHRDDVVAVLTRGEAGLREAGCRLYAVGLDPEDQDKIWISEIWESARHHAESLQLPGTKAAIAEAMPMLTGEFSGQRVEIVGGLGVS</sequence>
<dbReference type="STRING" id="68170.GCA_000974445_00181"/>
<proteinExistence type="predicted"/>
<dbReference type="Pfam" id="PF03992">
    <property type="entry name" value="ABM"/>
    <property type="match status" value="1"/>
</dbReference>
<dbReference type="GO" id="GO:0004497">
    <property type="term" value="F:monooxygenase activity"/>
    <property type="evidence" value="ECO:0007669"/>
    <property type="project" value="UniProtKB-KW"/>
</dbReference>
<dbReference type="EMBL" id="JYJG01000196">
    <property type="protein sequence ID" value="KJK45813.1"/>
    <property type="molecule type" value="Genomic_DNA"/>
</dbReference>
<dbReference type="Gene3D" id="3.30.70.100">
    <property type="match status" value="1"/>
</dbReference>
<dbReference type="OrthoDB" id="165368at2"/>
<protein>
    <submittedName>
        <fullName evidence="2">Antibiotic biosynthesis monooxygenase</fullName>
    </submittedName>
</protein>
<dbReference type="SUPFAM" id="SSF54909">
    <property type="entry name" value="Dimeric alpha+beta barrel"/>
    <property type="match status" value="1"/>
</dbReference>
<keyword evidence="3" id="KW-1185">Reference proteome</keyword>
<evidence type="ECO:0000313" key="2">
    <source>
        <dbReference type="EMBL" id="KJK45813.1"/>
    </source>
</evidence>
<dbReference type="PROSITE" id="PS51725">
    <property type="entry name" value="ABM"/>
    <property type="match status" value="1"/>
</dbReference>
<keyword evidence="2" id="KW-0503">Monooxygenase</keyword>
<dbReference type="Proteomes" id="UP000033393">
    <property type="component" value="Unassembled WGS sequence"/>
</dbReference>
<dbReference type="RefSeq" id="WP_045314029.1">
    <property type="nucleotide sequence ID" value="NZ_JYJG01000196.1"/>
</dbReference>
<feature type="domain" description="ABM" evidence="1">
    <location>
        <begin position="3"/>
        <end position="93"/>
    </location>
</feature>
<keyword evidence="2" id="KW-0560">Oxidoreductase</keyword>
<dbReference type="InterPro" id="IPR007138">
    <property type="entry name" value="ABM_dom"/>
</dbReference>
<evidence type="ECO:0000313" key="3">
    <source>
        <dbReference type="Proteomes" id="UP000033393"/>
    </source>
</evidence>
<reference evidence="2 3" key="1">
    <citation type="submission" date="2015-02" db="EMBL/GenBank/DDBJ databases">
        <authorList>
            <person name="Ju K.-S."/>
            <person name="Doroghazi J.R."/>
            <person name="Metcalf W."/>
        </authorList>
    </citation>
    <scope>NUCLEOTIDE SEQUENCE [LARGE SCALE GENOMIC DNA]</scope>
    <source>
        <strain evidence="2 3">NRRL B-16140</strain>
    </source>
</reference>
<dbReference type="InterPro" id="IPR011008">
    <property type="entry name" value="Dimeric_a/b-barrel"/>
</dbReference>
<gene>
    <name evidence="2" type="ORF">UK23_24855</name>
</gene>
<dbReference type="AlphaFoldDB" id="A0A0F0GWK2"/>
<comment type="caution">
    <text evidence="2">The sequence shown here is derived from an EMBL/GenBank/DDBJ whole genome shotgun (WGS) entry which is preliminary data.</text>
</comment>
<accession>A0A0F0GWK2</accession>
<dbReference type="PATRIC" id="fig|68170.10.peg.6222"/>
<organism evidence="2 3">
    <name type="scientific">Lentzea aerocolonigenes</name>
    <name type="common">Lechevalieria aerocolonigenes</name>
    <name type="synonym">Saccharothrix aerocolonigenes</name>
    <dbReference type="NCBI Taxonomy" id="68170"/>
    <lineage>
        <taxon>Bacteria</taxon>
        <taxon>Bacillati</taxon>
        <taxon>Actinomycetota</taxon>
        <taxon>Actinomycetes</taxon>
        <taxon>Pseudonocardiales</taxon>
        <taxon>Pseudonocardiaceae</taxon>
        <taxon>Lentzea</taxon>
    </lineage>
</organism>
<name>A0A0F0GWK2_LENAE</name>
<evidence type="ECO:0000259" key="1">
    <source>
        <dbReference type="PROSITE" id="PS51725"/>
    </source>
</evidence>